<dbReference type="EMBL" id="NIQU01000002">
    <property type="protein sequence ID" value="PIA70746.1"/>
    <property type="molecule type" value="Genomic_DNA"/>
</dbReference>
<keyword evidence="1" id="KW-0732">Signal</keyword>
<reference evidence="3" key="1">
    <citation type="submission" date="2017-06" db="EMBL/GenBank/DDBJ databases">
        <authorList>
            <person name="Rastogi G."/>
            <person name="Vaishampayan P."/>
            <person name="Seuylemezian A."/>
        </authorList>
    </citation>
    <scope>NUCLEOTIDE SEQUENCE [LARGE SCALE GENOMIC DNA]</scope>
    <source>
        <strain evidence="3">PI11</strain>
    </source>
</reference>
<accession>A0A2G5FRX9</accession>
<proteinExistence type="predicted"/>
<dbReference type="PANTHER" id="PTHR33376:SF4">
    <property type="entry name" value="SIALIC ACID-BINDING PERIPLASMIC PROTEIN SIAP"/>
    <property type="match status" value="1"/>
</dbReference>
<dbReference type="InterPro" id="IPR038404">
    <property type="entry name" value="TRAP_DctP_sf"/>
</dbReference>
<evidence type="ECO:0000313" key="2">
    <source>
        <dbReference type="EMBL" id="PIA70746.1"/>
    </source>
</evidence>
<comment type="caution">
    <text evidence="2">The sequence shown here is derived from an EMBL/GenBank/DDBJ whole genome shotgun (WGS) entry which is preliminary data.</text>
</comment>
<sequence>MSVEQPAGNFISRVAVDFAKNVRQTTKGQLDIRVHPNSTLYRRPEVKPAVSRGDIQIGDVFMSALGNEDPIYELDSLPFLATDYEQARKLWAVSREAVKRRLLADGVRLVYAVPWPAQSLFSNRPLQTVEDVRDLRFRSYNPTISRLAHLLHAQPTTINTEDVPQAFRAGQVDIMLTSSATGMDLRAWDFASHFYDVRAFIPKNIVIVNERAFQRLPEAQRRALLNAGERAERAGWELSWALTGYQTRMLARRGMTVVQDIDPQLHRDLAEVGQQLTEEWLARAGEEYAQIIEAYLDGLPR</sequence>
<dbReference type="AlphaFoldDB" id="A0A2G5FRX9"/>
<dbReference type="InterPro" id="IPR018389">
    <property type="entry name" value="DctP_fam"/>
</dbReference>
<dbReference type="Proteomes" id="UP000229504">
    <property type="component" value="Unassembled WGS sequence"/>
</dbReference>
<name>A0A2G5FRX9_9PSED</name>
<dbReference type="RefSeq" id="WP_099523248.1">
    <property type="nucleotide sequence ID" value="NZ_NIQU01000002.1"/>
</dbReference>
<gene>
    <name evidence="2" type="ORF">CDO35_07065</name>
</gene>
<evidence type="ECO:0000313" key="3">
    <source>
        <dbReference type="Proteomes" id="UP000229504"/>
    </source>
</evidence>
<dbReference type="CDD" id="cd13602">
    <property type="entry name" value="PBP2_TRAP_BpDctp6_7"/>
    <property type="match status" value="1"/>
</dbReference>
<organism evidence="2 3">
    <name type="scientific">Pseudomonas sediminis</name>
    <dbReference type="NCBI Taxonomy" id="1691904"/>
    <lineage>
        <taxon>Bacteria</taxon>
        <taxon>Pseudomonadati</taxon>
        <taxon>Pseudomonadota</taxon>
        <taxon>Gammaproteobacteria</taxon>
        <taxon>Pseudomonadales</taxon>
        <taxon>Pseudomonadaceae</taxon>
        <taxon>Pseudomonas</taxon>
    </lineage>
</organism>
<dbReference type="GO" id="GO:0055085">
    <property type="term" value="P:transmembrane transport"/>
    <property type="evidence" value="ECO:0007669"/>
    <property type="project" value="InterPro"/>
</dbReference>
<dbReference type="PANTHER" id="PTHR33376">
    <property type="match status" value="1"/>
</dbReference>
<evidence type="ECO:0000256" key="1">
    <source>
        <dbReference type="ARBA" id="ARBA00022729"/>
    </source>
</evidence>
<dbReference type="Pfam" id="PF03480">
    <property type="entry name" value="DctP"/>
    <property type="match status" value="1"/>
</dbReference>
<dbReference type="Gene3D" id="3.40.190.170">
    <property type="entry name" value="Bacterial extracellular solute-binding protein, family 7"/>
    <property type="match status" value="1"/>
</dbReference>
<protein>
    <submittedName>
        <fullName evidence="2">C4-dicarboxylate ABC transporter substrate-binding protein</fullName>
    </submittedName>
</protein>
<dbReference type="NCBIfam" id="NF037995">
    <property type="entry name" value="TRAP_S1"/>
    <property type="match status" value="1"/>
</dbReference>